<reference evidence="1 2" key="1">
    <citation type="journal article" date="2021" name="J. Hered.">
        <title>A chromosome-level genome assembly of the parasitoid wasp, Cotesia glomerata (Hymenoptera: Braconidae).</title>
        <authorList>
            <person name="Pinto B.J."/>
            <person name="Weis J.J."/>
            <person name="Gamble T."/>
            <person name="Ode P.J."/>
            <person name="Paul R."/>
            <person name="Zaspel J.M."/>
        </authorList>
    </citation>
    <scope>NUCLEOTIDE SEQUENCE [LARGE SCALE GENOMIC DNA]</scope>
    <source>
        <strain evidence="1">CgM1</strain>
    </source>
</reference>
<evidence type="ECO:0000313" key="2">
    <source>
        <dbReference type="Proteomes" id="UP000826195"/>
    </source>
</evidence>
<sequence>MLDAGCWMFDGGFRFTCRLTATRDTKPPSMQCAVIYGNTEIEEYEKAFSKATTGSLVSAHIHPTITPIVMPLVSDSSRLVLNFSSSLREIRFKGEDYFLAPLYYIWPLLLFEEREDGKEIKRMKDEIYIVERKIDSCVLLSLLSEIKSKKLSLVEKELNGRMKPNTRL</sequence>
<accession>A0AAV7IS10</accession>
<name>A0AAV7IS10_COTGL</name>
<evidence type="ECO:0000313" key="1">
    <source>
        <dbReference type="EMBL" id="KAH0558255.1"/>
    </source>
</evidence>
<gene>
    <name evidence="1" type="ORF">KQX54_015238</name>
</gene>
<protein>
    <submittedName>
        <fullName evidence="1">Uncharacterized protein</fullName>
    </submittedName>
</protein>
<proteinExistence type="predicted"/>
<dbReference type="EMBL" id="JAHXZJ010000747">
    <property type="protein sequence ID" value="KAH0558255.1"/>
    <property type="molecule type" value="Genomic_DNA"/>
</dbReference>
<dbReference type="AlphaFoldDB" id="A0AAV7IS10"/>
<dbReference type="Proteomes" id="UP000826195">
    <property type="component" value="Unassembled WGS sequence"/>
</dbReference>
<organism evidence="1 2">
    <name type="scientific">Cotesia glomerata</name>
    <name type="common">Lepidopteran parasitic wasp</name>
    <name type="synonym">Apanteles glomeratus</name>
    <dbReference type="NCBI Taxonomy" id="32391"/>
    <lineage>
        <taxon>Eukaryota</taxon>
        <taxon>Metazoa</taxon>
        <taxon>Ecdysozoa</taxon>
        <taxon>Arthropoda</taxon>
        <taxon>Hexapoda</taxon>
        <taxon>Insecta</taxon>
        <taxon>Pterygota</taxon>
        <taxon>Neoptera</taxon>
        <taxon>Endopterygota</taxon>
        <taxon>Hymenoptera</taxon>
        <taxon>Apocrita</taxon>
        <taxon>Ichneumonoidea</taxon>
        <taxon>Braconidae</taxon>
        <taxon>Microgastrinae</taxon>
        <taxon>Cotesia</taxon>
    </lineage>
</organism>
<comment type="caution">
    <text evidence="1">The sequence shown here is derived from an EMBL/GenBank/DDBJ whole genome shotgun (WGS) entry which is preliminary data.</text>
</comment>
<keyword evidence="2" id="KW-1185">Reference proteome</keyword>